<gene>
    <name evidence="2" type="ORF">SAMN05421507_101873</name>
</gene>
<dbReference type="AlphaFoldDB" id="A0A1H0FQB7"/>
<accession>A0A1H0FQB7</accession>
<feature type="region of interest" description="Disordered" evidence="1">
    <location>
        <begin position="258"/>
        <end position="312"/>
    </location>
</feature>
<dbReference type="STRING" id="641025.SAMN05421507_101873"/>
<evidence type="ECO:0000256" key="1">
    <source>
        <dbReference type="SAM" id="MobiDB-lite"/>
    </source>
</evidence>
<name>A0A1H0FQB7_9PSEU</name>
<protein>
    <recommendedName>
        <fullName evidence="4">Proteins of 100 residues with WXG</fullName>
    </recommendedName>
</protein>
<dbReference type="RefSeq" id="WP_176959560.1">
    <property type="nucleotide sequence ID" value="NZ_FNIX01000001.1"/>
</dbReference>
<dbReference type="Proteomes" id="UP000199691">
    <property type="component" value="Unassembled WGS sequence"/>
</dbReference>
<evidence type="ECO:0008006" key="4">
    <source>
        <dbReference type="Google" id="ProtNLM"/>
    </source>
</evidence>
<keyword evidence="3" id="KW-1185">Reference proteome</keyword>
<evidence type="ECO:0000313" key="2">
    <source>
        <dbReference type="EMBL" id="SDN96830.1"/>
    </source>
</evidence>
<organism evidence="2 3">
    <name type="scientific">Lentzea jiangxiensis</name>
    <dbReference type="NCBI Taxonomy" id="641025"/>
    <lineage>
        <taxon>Bacteria</taxon>
        <taxon>Bacillati</taxon>
        <taxon>Actinomycetota</taxon>
        <taxon>Actinomycetes</taxon>
        <taxon>Pseudonocardiales</taxon>
        <taxon>Pseudonocardiaceae</taxon>
        <taxon>Lentzea</taxon>
    </lineage>
</organism>
<proteinExistence type="predicted"/>
<evidence type="ECO:0000313" key="3">
    <source>
        <dbReference type="Proteomes" id="UP000199691"/>
    </source>
</evidence>
<feature type="compositionally biased region" description="Basic and acidic residues" evidence="1">
    <location>
        <begin position="269"/>
        <end position="304"/>
    </location>
</feature>
<sequence>MSWAEDMQKHADYFCKKFDEQEDWFFPDHLEENASYPTAKEDVQRLFAEFGRFIDVEVALEGVREEISLLSKAADDIDQDFCEGVLNDIDLYLENWEGDAADGFRSYLRGQPSIEGALARKRDVVRAAKYAMQAYEKSITSFRDDVLNFVEKAQKGVEAGEVRDAKVMISLASAAVSIGVAAATAGTGVAFIATLAVGDALQTGAAGVNATYLEANSTEQVIGEMGWKGQDILETGRRQMEKVRAGFRAVAESMAGAGMLELSPPRPRLVTDDRFDPGDFHQEDRKPPSRISREDLVEEPKEPDSAPARPTS</sequence>
<dbReference type="EMBL" id="FNIX01000001">
    <property type="protein sequence ID" value="SDN96830.1"/>
    <property type="molecule type" value="Genomic_DNA"/>
</dbReference>
<reference evidence="3" key="1">
    <citation type="submission" date="2016-10" db="EMBL/GenBank/DDBJ databases">
        <authorList>
            <person name="Varghese N."/>
            <person name="Submissions S."/>
        </authorList>
    </citation>
    <scope>NUCLEOTIDE SEQUENCE [LARGE SCALE GENOMIC DNA]</scope>
    <source>
        <strain evidence="3">CGMCC 4.6609</strain>
    </source>
</reference>